<feature type="compositionally biased region" description="Basic and acidic residues" evidence="1">
    <location>
        <begin position="173"/>
        <end position="191"/>
    </location>
</feature>
<feature type="compositionally biased region" description="Polar residues" evidence="1">
    <location>
        <begin position="631"/>
        <end position="643"/>
    </location>
</feature>
<evidence type="ECO:0000313" key="4">
    <source>
        <dbReference type="Proteomes" id="UP001172159"/>
    </source>
</evidence>
<accession>A0AA40AMT3</accession>
<dbReference type="AlphaFoldDB" id="A0AA40AMT3"/>
<feature type="region of interest" description="Disordered" evidence="1">
    <location>
        <begin position="128"/>
        <end position="191"/>
    </location>
</feature>
<dbReference type="EMBL" id="JAUKTV010000013">
    <property type="protein sequence ID" value="KAK0718738.1"/>
    <property type="molecule type" value="Genomic_DNA"/>
</dbReference>
<dbReference type="Pfam" id="PF25545">
    <property type="entry name" value="DUF7924"/>
    <property type="match status" value="1"/>
</dbReference>
<name>A0AA40AMT3_9PEZI</name>
<keyword evidence="4" id="KW-1185">Reference proteome</keyword>
<feature type="domain" description="DUF7924" evidence="2">
    <location>
        <begin position="430"/>
        <end position="529"/>
    </location>
</feature>
<gene>
    <name evidence="3" type="ORF">B0T21DRAFT_351541</name>
</gene>
<evidence type="ECO:0000259" key="2">
    <source>
        <dbReference type="Pfam" id="PF25545"/>
    </source>
</evidence>
<reference evidence="3" key="1">
    <citation type="submission" date="2023-06" db="EMBL/GenBank/DDBJ databases">
        <title>Genome-scale phylogeny and comparative genomics of the fungal order Sordariales.</title>
        <authorList>
            <consortium name="Lawrence Berkeley National Laboratory"/>
            <person name="Hensen N."/>
            <person name="Bonometti L."/>
            <person name="Westerberg I."/>
            <person name="Brannstrom I.O."/>
            <person name="Guillou S."/>
            <person name="Cros-Aarteil S."/>
            <person name="Calhoun S."/>
            <person name="Haridas S."/>
            <person name="Kuo A."/>
            <person name="Mondo S."/>
            <person name="Pangilinan J."/>
            <person name="Riley R."/>
            <person name="Labutti K."/>
            <person name="Andreopoulos B."/>
            <person name="Lipzen A."/>
            <person name="Chen C."/>
            <person name="Yanf M."/>
            <person name="Daum C."/>
            <person name="Ng V."/>
            <person name="Clum A."/>
            <person name="Steindorff A."/>
            <person name="Ohm R."/>
            <person name="Martin F."/>
            <person name="Silar P."/>
            <person name="Natvig D."/>
            <person name="Lalanne C."/>
            <person name="Gautier V."/>
            <person name="Ament-Velasquez S.L."/>
            <person name="Kruys A."/>
            <person name="Hutchinson M.I."/>
            <person name="Powell A.J."/>
            <person name="Barry K."/>
            <person name="Miller A.N."/>
            <person name="Grigoriev I.V."/>
            <person name="Debuchy R."/>
            <person name="Gladieux P."/>
            <person name="Thoren M.H."/>
            <person name="Johannesson H."/>
        </authorList>
    </citation>
    <scope>NUCLEOTIDE SEQUENCE</scope>
    <source>
        <strain evidence="3">CBS 540.89</strain>
    </source>
</reference>
<feature type="region of interest" description="Disordered" evidence="1">
    <location>
        <begin position="227"/>
        <end position="318"/>
    </location>
</feature>
<organism evidence="3 4">
    <name type="scientific">Apiosordaria backusii</name>
    <dbReference type="NCBI Taxonomy" id="314023"/>
    <lineage>
        <taxon>Eukaryota</taxon>
        <taxon>Fungi</taxon>
        <taxon>Dikarya</taxon>
        <taxon>Ascomycota</taxon>
        <taxon>Pezizomycotina</taxon>
        <taxon>Sordariomycetes</taxon>
        <taxon>Sordariomycetidae</taxon>
        <taxon>Sordariales</taxon>
        <taxon>Lasiosphaeriaceae</taxon>
        <taxon>Apiosordaria</taxon>
    </lineage>
</organism>
<comment type="caution">
    <text evidence="3">The sequence shown here is derived from an EMBL/GenBank/DDBJ whole genome shotgun (WGS) entry which is preliminary data.</text>
</comment>
<evidence type="ECO:0000256" key="1">
    <source>
        <dbReference type="SAM" id="MobiDB-lite"/>
    </source>
</evidence>
<feature type="compositionally biased region" description="Low complexity" evidence="1">
    <location>
        <begin position="676"/>
        <end position="685"/>
    </location>
</feature>
<proteinExistence type="predicted"/>
<feature type="region of interest" description="Disordered" evidence="1">
    <location>
        <begin position="563"/>
        <end position="685"/>
    </location>
</feature>
<evidence type="ECO:0000313" key="3">
    <source>
        <dbReference type="EMBL" id="KAK0718738.1"/>
    </source>
</evidence>
<dbReference type="InterPro" id="IPR057684">
    <property type="entry name" value="DUF7924"/>
</dbReference>
<feature type="compositionally biased region" description="Basic and acidic residues" evidence="1">
    <location>
        <begin position="267"/>
        <end position="276"/>
    </location>
</feature>
<protein>
    <recommendedName>
        <fullName evidence="2">DUF7924 domain-containing protein</fullName>
    </recommendedName>
</protein>
<dbReference type="Proteomes" id="UP001172159">
    <property type="component" value="Unassembled WGS sequence"/>
</dbReference>
<sequence>MPSGPRALSGEASCMALSTSCSVMGGIIIRSGYVASSMSPVSASGGEGKNTLLKVSAFSAGPETISEVSGCSSIESVSQQIQAFHTALYTPVQKVPFRGDSGPGPEAAVPVSRQRADLTGFANAVTWSPAHTQTTNTTRRPLRRPKYPLIPPPNLTLNDGSLMARSQNRKRQRADEPSRADIDPPAKKTKTRAEIELEAWESFEYPPEFWDRLSKISLTHRALKELDRRNRTRRCHPSSPSPPASPSRRVLSRATTAQELAQFARHGGPDLRDLRGYPHPPMDHQQPVAMSASQSSRGRMTKSADPASTVPTTTTTKTKKSTVYNRDFDLHLTEHLVHPVYSSQEPDLEEVRAAVAVPRPSLSPTQFSDGAFKAFRASDARAKDEDDVLANVIPTILGPSRASRFCARNTLARSARNELAGHIIPSTMLDKPMAPNFFMEVKGPDGKPSVATRQARYHGAFGSRAMHSLQNYGAEEAEYDGKAYTFSSTYQDGTLKLYAHHVTAPTTEGGRPEYHMTYLSSYAITGNRDRAAEGIGALRNTLDLADQYRGNFIRVANGRAPQAEAAARQERATVETQSPEDSTDELAPSLRPYTTQIQHEEESPDELALTPPGYLYEGDDSQDPQGVGPPTSLTTSFASSFGPYQSRPKRQRSPRSDAVEGQTSKIRSRNTREAESSTTTTGPVVSGTVGSFQVRTYWKKGKLCFLNLREQEIETETRDWMEQALDDGSKCFYWRSPKSGRVFWTTALPADPE</sequence>